<name>A0A6J5LEN9_9CAUD</name>
<evidence type="ECO:0000313" key="1">
    <source>
        <dbReference type="EMBL" id="CAB4133138.1"/>
    </source>
</evidence>
<dbReference type="EMBL" id="LR796269">
    <property type="protein sequence ID" value="CAB4133138.1"/>
    <property type="molecule type" value="Genomic_DNA"/>
</dbReference>
<reference evidence="1" key="1">
    <citation type="submission" date="2020-04" db="EMBL/GenBank/DDBJ databases">
        <authorList>
            <person name="Chiriac C."/>
            <person name="Salcher M."/>
            <person name="Ghai R."/>
            <person name="Kavagutti S V."/>
        </authorList>
    </citation>
    <scope>NUCLEOTIDE SEQUENCE</scope>
</reference>
<sequence length="100" mass="11371">MRNIDRPMPEGLEEYVWDHDIFAFPIVCWIQFDPPEPASWDCPGSPMSASVMSAFCAGVSIRGILAPWIINQIEDDFLDDIESDVSDARALDQYDDDIKF</sequence>
<protein>
    <submittedName>
        <fullName evidence="1">Uncharacterized protein</fullName>
    </submittedName>
</protein>
<organism evidence="1">
    <name type="scientific">uncultured Caudovirales phage</name>
    <dbReference type="NCBI Taxonomy" id="2100421"/>
    <lineage>
        <taxon>Viruses</taxon>
        <taxon>Duplodnaviria</taxon>
        <taxon>Heunggongvirae</taxon>
        <taxon>Uroviricota</taxon>
        <taxon>Caudoviricetes</taxon>
        <taxon>Peduoviridae</taxon>
        <taxon>Maltschvirus</taxon>
        <taxon>Maltschvirus maltsch</taxon>
    </lineage>
</organism>
<accession>A0A6J5LEN9</accession>
<gene>
    <name evidence="1" type="ORF">UFOVP254_53</name>
</gene>
<proteinExistence type="predicted"/>